<comment type="caution">
    <text evidence="6">The sequence shown here is derived from an EMBL/GenBank/DDBJ whole genome shotgun (WGS) entry which is preliminary data.</text>
</comment>
<comment type="similarity">
    <text evidence="2">Belongs to the bacterial solute-binding protein SsuA/TauA family.</text>
</comment>
<comment type="subcellular location">
    <subcellularLocation>
        <location evidence="1">Periplasm</location>
    </subcellularLocation>
</comment>
<accession>A0A9X1WHQ3</accession>
<dbReference type="GO" id="GO:0042597">
    <property type="term" value="C:periplasmic space"/>
    <property type="evidence" value="ECO:0007669"/>
    <property type="project" value="UniProtKB-SubCell"/>
</dbReference>
<evidence type="ECO:0000256" key="2">
    <source>
        <dbReference type="ARBA" id="ARBA00010742"/>
    </source>
</evidence>
<dbReference type="Pfam" id="PF09084">
    <property type="entry name" value="NMT1"/>
    <property type="match status" value="1"/>
</dbReference>
<evidence type="ECO:0000256" key="1">
    <source>
        <dbReference type="ARBA" id="ARBA00004418"/>
    </source>
</evidence>
<dbReference type="SUPFAM" id="SSF53850">
    <property type="entry name" value="Periplasmic binding protein-like II"/>
    <property type="match status" value="1"/>
</dbReference>
<dbReference type="Gene3D" id="3.40.190.10">
    <property type="entry name" value="Periplasmic binding protein-like II"/>
    <property type="match status" value="2"/>
</dbReference>
<dbReference type="PANTHER" id="PTHR30024">
    <property type="entry name" value="ALIPHATIC SULFONATES-BINDING PROTEIN-RELATED"/>
    <property type="match status" value="1"/>
</dbReference>
<dbReference type="InterPro" id="IPR015168">
    <property type="entry name" value="SsuA/THI5"/>
</dbReference>
<dbReference type="PROSITE" id="PS51257">
    <property type="entry name" value="PROKAR_LIPOPROTEIN"/>
    <property type="match status" value="1"/>
</dbReference>
<dbReference type="EMBL" id="JALIEA010000013">
    <property type="protein sequence ID" value="MCJ7858771.1"/>
    <property type="molecule type" value="Genomic_DNA"/>
</dbReference>
<reference evidence="6" key="1">
    <citation type="submission" date="2022-04" db="EMBL/GenBank/DDBJ databases">
        <title>Corynebacterium kalidii LD5P10.</title>
        <authorList>
            <person name="Sun J.Q."/>
        </authorList>
    </citation>
    <scope>NUCLEOTIDE SEQUENCE</scope>
    <source>
        <strain evidence="6">LD5P10</strain>
    </source>
</reference>
<feature type="domain" description="Solute-binding protein family 3/N-terminal" evidence="5">
    <location>
        <begin position="53"/>
        <end position="279"/>
    </location>
</feature>
<evidence type="ECO:0000313" key="7">
    <source>
        <dbReference type="Proteomes" id="UP001139207"/>
    </source>
</evidence>
<evidence type="ECO:0000259" key="5">
    <source>
        <dbReference type="SMART" id="SM00062"/>
    </source>
</evidence>
<protein>
    <submittedName>
        <fullName evidence="6">ABC transporter substrate-binding protein</fullName>
    </submittedName>
</protein>
<feature type="signal peptide" evidence="4">
    <location>
        <begin position="1"/>
        <end position="36"/>
    </location>
</feature>
<dbReference type="SMART" id="SM00062">
    <property type="entry name" value="PBPb"/>
    <property type="match status" value="1"/>
</dbReference>
<evidence type="ECO:0000256" key="4">
    <source>
        <dbReference type="SAM" id="SignalP"/>
    </source>
</evidence>
<organism evidence="6 7">
    <name type="scientific">Corynebacterium kalidii</name>
    <dbReference type="NCBI Taxonomy" id="2931982"/>
    <lineage>
        <taxon>Bacteria</taxon>
        <taxon>Bacillati</taxon>
        <taxon>Actinomycetota</taxon>
        <taxon>Actinomycetes</taxon>
        <taxon>Mycobacteriales</taxon>
        <taxon>Corynebacteriaceae</taxon>
        <taxon>Corynebacterium</taxon>
    </lineage>
</organism>
<sequence>MFTTRKTTSRTSRTTTAKAVGALGAAALLAFTTACGGGGDGASGGEGGLEKTSVTVGALPIADFSTLWWAEEKGFFEEEGLDVTIEPVQGGPVGAQMVATGELDFTTSTTFNTMSATDNGMPVDTAASLSGSADNSIAMYVNPDSDIQGIEDLDGKTIGINNTNNTGDVTFRALADHLGVDVEPTFIEVPFTEMLTGVQSGSIDVGYSPEPFLSAAWDAGMRQIVDLTEGPNHEIATSNIVSGKAFLGRNPNTAAAFARALYAANEDILAKEQEWRDWLPSIAQLDEGTAQQLPMPVFATEMDEEGIGHVADLMIEQGIISEDYDASEFIWTPED</sequence>
<feature type="chain" id="PRO_5040949136" evidence="4">
    <location>
        <begin position="37"/>
        <end position="335"/>
    </location>
</feature>
<evidence type="ECO:0000313" key="6">
    <source>
        <dbReference type="EMBL" id="MCJ7858771.1"/>
    </source>
</evidence>
<gene>
    <name evidence="6" type="ORF">MUN33_08575</name>
</gene>
<dbReference type="Proteomes" id="UP001139207">
    <property type="component" value="Unassembled WGS sequence"/>
</dbReference>
<proteinExistence type="inferred from homology"/>
<keyword evidence="7" id="KW-1185">Reference proteome</keyword>
<evidence type="ECO:0000256" key="3">
    <source>
        <dbReference type="ARBA" id="ARBA00022729"/>
    </source>
</evidence>
<dbReference type="AlphaFoldDB" id="A0A9X1WHQ3"/>
<dbReference type="InterPro" id="IPR001638">
    <property type="entry name" value="Solute-binding_3/MltF_N"/>
</dbReference>
<dbReference type="RefSeq" id="WP_244804510.1">
    <property type="nucleotide sequence ID" value="NZ_JALIEA010000013.1"/>
</dbReference>
<name>A0A9X1WHQ3_9CORY</name>
<keyword evidence="3 4" id="KW-0732">Signal</keyword>
<dbReference type="PANTHER" id="PTHR30024:SF47">
    <property type="entry name" value="TAURINE-BINDING PERIPLASMIC PROTEIN"/>
    <property type="match status" value="1"/>
</dbReference>